<reference evidence="2" key="1">
    <citation type="journal article" date="2021" name="Proc. Natl. Acad. Sci. U.S.A.">
        <title>A Catalog of Tens of Thousands of Viruses from Human Metagenomes Reveals Hidden Associations with Chronic Diseases.</title>
        <authorList>
            <person name="Tisza M.J."/>
            <person name="Buck C.B."/>
        </authorList>
    </citation>
    <scope>NUCLEOTIDE SEQUENCE</scope>
    <source>
        <strain evidence="2">Ctio73</strain>
    </source>
</reference>
<dbReference type="Pfam" id="PF05133">
    <property type="entry name" value="SPP1_portal"/>
    <property type="match status" value="1"/>
</dbReference>
<accession>A0A8S5MWY5</accession>
<evidence type="ECO:0000256" key="1">
    <source>
        <dbReference type="SAM" id="MobiDB-lite"/>
    </source>
</evidence>
<proteinExistence type="predicted"/>
<feature type="compositionally biased region" description="Low complexity" evidence="1">
    <location>
        <begin position="488"/>
        <end position="500"/>
    </location>
</feature>
<feature type="compositionally biased region" description="Acidic residues" evidence="1">
    <location>
        <begin position="473"/>
        <end position="487"/>
    </location>
</feature>
<sequence>MTEIYPDDGRLVNATPAPTRISGLPDDDKVTFLQLWQKWQQHSNKNKLLSVYYDGHRAFQDLGISIPPQMTRTKAALGWPQKVVTMLARRHVFEGYSLNGAPDAFEANEILSANNYDLDLAQAITSAYKHSFSLLTVTRGDETIGEPPVVVQARDAEWGAALWDTRRRIIEAALTIDKTDKYGQPAGAIMHTPTAIWRIDAKENGGGWKAEKLGDTPNRIFVEALCYDPQLNRPLGHSRITREVRYLTDAAVRTMVRAETSAEFFSSPQRYVLGAERADFAGQDRWSAIMARVQVLEPNENGDIPSVGQFSQMTMSPHLEMYRQLAQNLCAATNLPQSAIGVFAENPASAEAMQAAEAALADEAEYQWRIFTAPLRRTLQNIIMVRDKLDEPPAESWKTSVKWTPARYSSPSSAADFAVKMVSAFPSLQESQTLMRRAGLTEDDLADINAENRKKNAVSLLDRALAATNNENTVDENGENAENDDTANNDGGDNADNVGNSNGGNGSGNNLGINNAPNTRNRVKRNIKLPGGTKTPIN</sequence>
<evidence type="ECO:0000313" key="2">
    <source>
        <dbReference type="EMBL" id="DAD86862.1"/>
    </source>
</evidence>
<feature type="region of interest" description="Disordered" evidence="1">
    <location>
        <begin position="468"/>
        <end position="538"/>
    </location>
</feature>
<dbReference type="InterPro" id="IPR021145">
    <property type="entry name" value="Portal_protein_SPP1_Gp6-like"/>
</dbReference>
<dbReference type="EMBL" id="BK015009">
    <property type="protein sequence ID" value="DAD86862.1"/>
    <property type="molecule type" value="Genomic_DNA"/>
</dbReference>
<organism evidence="2">
    <name type="scientific">Siphoviridae sp. ctio73</name>
    <dbReference type="NCBI Taxonomy" id="2826435"/>
    <lineage>
        <taxon>Viruses</taxon>
        <taxon>Duplodnaviria</taxon>
        <taxon>Heunggongvirae</taxon>
        <taxon>Uroviricota</taxon>
        <taxon>Caudoviricetes</taxon>
    </lineage>
</organism>
<name>A0A8S5MWY5_9CAUD</name>
<protein>
    <submittedName>
        <fullName evidence="2">PORTAL PROTEIN</fullName>
    </submittedName>
</protein>